<dbReference type="EMBL" id="AAZO01006264">
    <property type="status" value="NOT_ANNOTATED_CDS"/>
    <property type="molecule type" value="Genomic_DNA"/>
</dbReference>
<dbReference type="PANTHER" id="PTHR12499:SF0">
    <property type="entry name" value="OPTIC ATROPHY 3 PROTEIN"/>
    <property type="match status" value="1"/>
</dbReference>
<dbReference type="PANTHER" id="PTHR12499">
    <property type="entry name" value="OPTIC ATROPHY 3 PROTEIN OPA3"/>
    <property type="match status" value="1"/>
</dbReference>
<accession>A0A1S4MXP0</accession>
<evidence type="ECO:0000256" key="1">
    <source>
        <dbReference type="ARBA" id="ARBA00007584"/>
    </source>
</evidence>
<dbReference type="EnsemblMetazoa" id="PHUM515090-RA">
    <property type="protein sequence ID" value="PHUM515090-PA"/>
    <property type="gene ID" value="PHUM515090"/>
</dbReference>
<organism evidence="3 4">
    <name type="scientific">Pediculus humanus subsp. corporis</name>
    <name type="common">Body louse</name>
    <dbReference type="NCBI Taxonomy" id="121224"/>
    <lineage>
        <taxon>Eukaryota</taxon>
        <taxon>Metazoa</taxon>
        <taxon>Ecdysozoa</taxon>
        <taxon>Arthropoda</taxon>
        <taxon>Hexapoda</taxon>
        <taxon>Insecta</taxon>
        <taxon>Pterygota</taxon>
        <taxon>Neoptera</taxon>
        <taxon>Paraneoptera</taxon>
        <taxon>Psocodea</taxon>
        <taxon>Troctomorpha</taxon>
        <taxon>Phthiraptera</taxon>
        <taxon>Anoplura</taxon>
        <taxon>Pediculidae</taxon>
        <taxon>Pediculus</taxon>
    </lineage>
</organism>
<dbReference type="FunCoup" id="A0A1S4MXP0">
    <property type="interactions" value="878"/>
</dbReference>
<keyword evidence="2" id="KW-0175">Coiled coil</keyword>
<dbReference type="InParanoid" id="A0A1S4MXP0"/>
<reference evidence="3" key="1">
    <citation type="submission" date="2020-05" db="UniProtKB">
        <authorList>
            <consortium name="EnsemblMetazoa"/>
        </authorList>
    </citation>
    <scope>IDENTIFICATION</scope>
    <source>
        <strain evidence="3">USDA</strain>
    </source>
</reference>
<protein>
    <submittedName>
        <fullName evidence="3">Uncharacterized protein</fullName>
    </submittedName>
</protein>
<name>A0A1S4MXP0_PEDHC</name>
<dbReference type="GO" id="GO:0005739">
    <property type="term" value="C:mitochondrion"/>
    <property type="evidence" value="ECO:0007669"/>
    <property type="project" value="TreeGrafter"/>
</dbReference>
<dbReference type="Pfam" id="PF07047">
    <property type="entry name" value="OPA3"/>
    <property type="match status" value="1"/>
</dbReference>
<evidence type="ECO:0000313" key="4">
    <source>
        <dbReference type="Proteomes" id="UP000009046"/>
    </source>
</evidence>
<dbReference type="Proteomes" id="UP000009046">
    <property type="component" value="Unassembled WGS sequence"/>
</dbReference>
<comment type="similarity">
    <text evidence="1">Belongs to the OPA3 family.</text>
</comment>
<dbReference type="InterPro" id="IPR010754">
    <property type="entry name" value="OPA3-like"/>
</dbReference>
<dbReference type="VEuPathDB" id="VectorBase:PHUM515090"/>
<evidence type="ECO:0000256" key="2">
    <source>
        <dbReference type="ARBA" id="ARBA00023054"/>
    </source>
</evidence>
<proteinExistence type="inferred from homology"/>
<dbReference type="GO" id="GO:0019216">
    <property type="term" value="P:regulation of lipid metabolic process"/>
    <property type="evidence" value="ECO:0007669"/>
    <property type="project" value="TreeGrafter"/>
</dbReference>
<keyword evidence="4" id="KW-1185">Reference proteome</keyword>
<evidence type="ECO:0000313" key="3">
    <source>
        <dbReference type="EnsemblMetazoa" id="PHUM515090-PA"/>
    </source>
</evidence>
<sequence>MVVGPFPVAKLGFLLLRTLSKPIANTCKERAKQSPIFRKYICLPPAYFYNWCEVKTKMWILNLGQPVQVPPLNEAMAIELGANLLGEGILFTVAAAVLIIEYARQSAKQAAKDKEQEEEMNRLHTTIRDLNFQMESQQAQIKGLFRHVYELDSKVVKLPWTLGQKQNIDEIIEKKIEKPDKIDNSDVITEAITYLFSDILGGDNFT</sequence>
<dbReference type="AlphaFoldDB" id="A0A1S4MXP0"/>